<dbReference type="PANTHER" id="PTHR33446">
    <property type="entry name" value="PROTEIN TONB-RELATED"/>
    <property type="match status" value="1"/>
</dbReference>
<dbReference type="PROSITE" id="PS52015">
    <property type="entry name" value="TONB_CTD"/>
    <property type="match status" value="1"/>
</dbReference>
<organism evidence="12 13">
    <name type="scientific">Shewanella electrodiphila</name>
    <dbReference type="NCBI Taxonomy" id="934143"/>
    <lineage>
        <taxon>Bacteria</taxon>
        <taxon>Pseudomonadati</taxon>
        <taxon>Pseudomonadota</taxon>
        <taxon>Gammaproteobacteria</taxon>
        <taxon>Alteromonadales</taxon>
        <taxon>Shewanellaceae</taxon>
        <taxon>Shewanella</taxon>
    </lineage>
</organism>
<dbReference type="Pfam" id="PF03544">
    <property type="entry name" value="TonB_C"/>
    <property type="match status" value="1"/>
</dbReference>
<evidence type="ECO:0000256" key="8">
    <source>
        <dbReference type="ARBA" id="ARBA00022989"/>
    </source>
</evidence>
<dbReference type="Proteomes" id="UP001202134">
    <property type="component" value="Unassembled WGS sequence"/>
</dbReference>
<dbReference type="Gene3D" id="3.30.1150.10">
    <property type="match status" value="1"/>
</dbReference>
<keyword evidence="5" id="KW-0997">Cell inner membrane</keyword>
<evidence type="ECO:0000256" key="7">
    <source>
        <dbReference type="ARBA" id="ARBA00022927"/>
    </source>
</evidence>
<accession>A0ABT0KNR1</accession>
<evidence type="ECO:0000256" key="1">
    <source>
        <dbReference type="ARBA" id="ARBA00004383"/>
    </source>
</evidence>
<comment type="caution">
    <text evidence="12">The sequence shown here is derived from an EMBL/GenBank/DDBJ whole genome shotgun (WGS) entry which is preliminary data.</text>
</comment>
<dbReference type="InterPro" id="IPR051045">
    <property type="entry name" value="TonB-dependent_transducer"/>
</dbReference>
<comment type="similarity">
    <text evidence="2">Belongs to the TonB family.</text>
</comment>
<evidence type="ECO:0000256" key="4">
    <source>
        <dbReference type="ARBA" id="ARBA00022475"/>
    </source>
</evidence>
<sequence>MIKSNIIFKLQVQAQTQLHNQVNLVMQHMGNALVSEGGLLAPRQLITKAGIMLLGAIVTLALFVFMAQLVKSDAVYVDEPAPLPVINFFQKPQEPQKVIKKIRVQPQKVPAIIDRTPMPTSSEGDADVIKGFTPEALPVPKENYDRSYNDGDAMPVVQVSPQYPMAAARDGKEGYVIVMFDISKTGEVINAQVMEAEPRRVFNRSAIQAINNWKYKPKTVAGQAIEQKGLQVRLDFSLDQAN</sequence>
<dbReference type="InterPro" id="IPR037682">
    <property type="entry name" value="TonB_C"/>
</dbReference>
<evidence type="ECO:0000259" key="11">
    <source>
        <dbReference type="PROSITE" id="PS52015"/>
    </source>
</evidence>
<evidence type="ECO:0000313" key="13">
    <source>
        <dbReference type="Proteomes" id="UP001202134"/>
    </source>
</evidence>
<dbReference type="RefSeq" id="WP_248955433.1">
    <property type="nucleotide sequence ID" value="NZ_JAKIKU010000004.1"/>
</dbReference>
<evidence type="ECO:0000256" key="3">
    <source>
        <dbReference type="ARBA" id="ARBA00022448"/>
    </source>
</evidence>
<dbReference type="NCBIfam" id="TIGR01352">
    <property type="entry name" value="tonB_Cterm"/>
    <property type="match status" value="1"/>
</dbReference>
<keyword evidence="3" id="KW-0813">Transport</keyword>
<keyword evidence="8 10" id="KW-1133">Transmembrane helix</keyword>
<proteinExistence type="inferred from homology"/>
<keyword evidence="7" id="KW-0653">Protein transport</keyword>
<evidence type="ECO:0000256" key="5">
    <source>
        <dbReference type="ARBA" id="ARBA00022519"/>
    </source>
</evidence>
<keyword evidence="6 10" id="KW-0812">Transmembrane</keyword>
<keyword evidence="4" id="KW-1003">Cell membrane</keyword>
<comment type="subcellular location">
    <subcellularLocation>
        <location evidence="1">Cell inner membrane</location>
        <topology evidence="1">Single-pass membrane protein</topology>
        <orientation evidence="1">Periplasmic side</orientation>
    </subcellularLocation>
</comment>
<protein>
    <submittedName>
        <fullName evidence="12">Energy transducer TonB</fullName>
    </submittedName>
</protein>
<evidence type="ECO:0000256" key="9">
    <source>
        <dbReference type="ARBA" id="ARBA00023136"/>
    </source>
</evidence>
<evidence type="ECO:0000313" key="12">
    <source>
        <dbReference type="EMBL" id="MCL1045339.1"/>
    </source>
</evidence>
<feature type="transmembrane region" description="Helical" evidence="10">
    <location>
        <begin position="49"/>
        <end position="70"/>
    </location>
</feature>
<name>A0ABT0KNR1_9GAMM</name>
<feature type="domain" description="TonB C-terminal" evidence="11">
    <location>
        <begin position="148"/>
        <end position="242"/>
    </location>
</feature>
<dbReference type="SUPFAM" id="SSF74653">
    <property type="entry name" value="TolA/TonB C-terminal domain"/>
    <property type="match status" value="1"/>
</dbReference>
<reference evidence="12 13" key="1">
    <citation type="submission" date="2022-01" db="EMBL/GenBank/DDBJ databases">
        <title>Whole genome-based taxonomy of the Shewanellaceae.</title>
        <authorList>
            <person name="Martin-Rodriguez A.J."/>
        </authorList>
    </citation>
    <scope>NUCLEOTIDE SEQUENCE [LARGE SCALE GENOMIC DNA]</scope>
    <source>
        <strain evidence="12 13">DSM 24955</strain>
    </source>
</reference>
<evidence type="ECO:0000256" key="2">
    <source>
        <dbReference type="ARBA" id="ARBA00006555"/>
    </source>
</evidence>
<dbReference type="EMBL" id="JAKIKU010000004">
    <property type="protein sequence ID" value="MCL1045339.1"/>
    <property type="molecule type" value="Genomic_DNA"/>
</dbReference>
<dbReference type="InterPro" id="IPR006260">
    <property type="entry name" value="TonB/TolA_C"/>
</dbReference>
<gene>
    <name evidence="12" type="ORF">L2737_08375</name>
</gene>
<evidence type="ECO:0000256" key="10">
    <source>
        <dbReference type="SAM" id="Phobius"/>
    </source>
</evidence>
<keyword evidence="13" id="KW-1185">Reference proteome</keyword>
<dbReference type="PANTHER" id="PTHR33446:SF14">
    <property type="entry name" value="PROTEIN TONB"/>
    <property type="match status" value="1"/>
</dbReference>
<evidence type="ECO:0000256" key="6">
    <source>
        <dbReference type="ARBA" id="ARBA00022692"/>
    </source>
</evidence>
<keyword evidence="9 10" id="KW-0472">Membrane</keyword>